<evidence type="ECO:0000256" key="1">
    <source>
        <dbReference type="SAM" id="MobiDB-lite"/>
    </source>
</evidence>
<dbReference type="PANTHER" id="PTHR33494:SF5">
    <property type="entry name" value="F10A16.6 PROTEIN"/>
    <property type="match status" value="1"/>
</dbReference>
<feature type="region of interest" description="Disordered" evidence="1">
    <location>
        <begin position="42"/>
        <end position="68"/>
    </location>
</feature>
<accession>A0AAP0JS82</accession>
<evidence type="ECO:0000313" key="3">
    <source>
        <dbReference type="EMBL" id="KAK9139197.1"/>
    </source>
</evidence>
<feature type="compositionally biased region" description="Basic and acidic residues" evidence="1">
    <location>
        <begin position="53"/>
        <end position="68"/>
    </location>
</feature>
<evidence type="ECO:0000313" key="4">
    <source>
        <dbReference type="Proteomes" id="UP001419268"/>
    </source>
</evidence>
<dbReference type="PANTHER" id="PTHR33494">
    <property type="entry name" value="OS02G0793800 PROTEIN"/>
    <property type="match status" value="1"/>
</dbReference>
<feature type="domain" description="TRF2/HOY1 PH-like" evidence="2">
    <location>
        <begin position="72"/>
        <end position="189"/>
    </location>
</feature>
<feature type="compositionally biased region" description="Basic and acidic residues" evidence="1">
    <location>
        <begin position="488"/>
        <end position="502"/>
    </location>
</feature>
<feature type="region of interest" description="Disordered" evidence="1">
    <location>
        <begin position="480"/>
        <end position="502"/>
    </location>
</feature>
<feature type="domain" description="TRF2/HOY1 PH-like" evidence="2">
    <location>
        <begin position="508"/>
        <end position="626"/>
    </location>
</feature>
<organism evidence="3 4">
    <name type="scientific">Stephania cephalantha</name>
    <dbReference type="NCBI Taxonomy" id="152367"/>
    <lineage>
        <taxon>Eukaryota</taxon>
        <taxon>Viridiplantae</taxon>
        <taxon>Streptophyta</taxon>
        <taxon>Embryophyta</taxon>
        <taxon>Tracheophyta</taxon>
        <taxon>Spermatophyta</taxon>
        <taxon>Magnoliopsida</taxon>
        <taxon>Ranunculales</taxon>
        <taxon>Menispermaceae</taxon>
        <taxon>Menispermoideae</taxon>
        <taxon>Cissampelideae</taxon>
        <taxon>Stephania</taxon>
    </lineage>
</organism>
<proteinExistence type="predicted"/>
<keyword evidence="4" id="KW-1185">Reference proteome</keyword>
<reference evidence="3 4" key="1">
    <citation type="submission" date="2024-01" db="EMBL/GenBank/DDBJ databases">
        <title>Genome assemblies of Stephania.</title>
        <authorList>
            <person name="Yang L."/>
        </authorList>
    </citation>
    <scope>NUCLEOTIDE SEQUENCE [LARGE SCALE GENOMIC DNA]</scope>
    <source>
        <strain evidence="3">JXDWG</strain>
        <tissue evidence="3">Leaf</tissue>
    </source>
</reference>
<gene>
    <name evidence="3" type="ORF">Scep_008878</name>
</gene>
<dbReference type="InterPro" id="IPR057939">
    <property type="entry name" value="TRF2_HOY1_PH"/>
</dbReference>
<evidence type="ECO:0000259" key="2">
    <source>
        <dbReference type="Pfam" id="PF24818"/>
    </source>
</evidence>
<dbReference type="AlphaFoldDB" id="A0AAP0JS82"/>
<dbReference type="Proteomes" id="UP001419268">
    <property type="component" value="Unassembled WGS sequence"/>
</dbReference>
<dbReference type="Pfam" id="PF24818">
    <property type="entry name" value="PH_TRF2_HOY1"/>
    <property type="match status" value="2"/>
</dbReference>
<name>A0AAP0JS82_9MAGN</name>
<comment type="caution">
    <text evidence="3">The sequence shown here is derived from an EMBL/GenBank/DDBJ whole genome shotgun (WGS) entry which is preliminary data.</text>
</comment>
<protein>
    <recommendedName>
        <fullName evidence="2">TRF2/HOY1 PH-like domain-containing protein</fullName>
    </recommendedName>
</protein>
<sequence>MSLEVVVGAGLGNFSGTTSPLGLTLTKTPSFLELVESKISKKYDSTSADESSDESKKRKAKNGEAEKLKASNISASRLRIGCFERESKNDGDLVAKCYYAKRKLVWEMLDGGLKNKIEINWSEITAIKAVFPKNQPSVLEIQLSHMPSFQRESDPQPRKHTIWHATPDFTGGQASVNRMHWIQFREGELEKHYEKLLQCDKRLLMLSQKPFPYYDPPLFDNKNHSGHEEFAFEFIGHQPGYAPAMQYPHINIQRHHPAPFYPQTPHMFQPSCRPVNAVHLNSSLPPYMMGRENQVIEQQPLYAYPNQEDHAFTTNAAYPLGVGVRVRDRFPNFHAVEDHLMSDQVAPICGEDQLQLKRKNSWYSILDAAGGENNNVQTYPNYNMQMDSIREPSADTYSSWSSEQSVGYDDFSFQDSGNWSTSPSPNSTLHHIHGGLEHFNVVGTGLGNFSGTTGPLGLTLTKTPSFLELVESQIFKKYNTASTDESSDESKKQEPKKGETEKIKASKIMALGLRIGCFERVSKNDEDVVAKCHYARRKLVWEILHRGLKYKIEIKWSEISAIRAVFPKNQPSKLEIQLSHMPSFHREDDNIPRPRNDIKWSSTDDFTENQASTYRTHCIQFCEGELEKHYERLLQCEERLLMLSQRPFPYHESPFFENKNKNLSGHEEFAFEFIGHQPGYAPAMQYPHINIQRHHPFPFYSQTPHMFQPSCRPMNAVHLNSSLPPYMMGRENQVIEQQPLYAYPGYPNQADHAFPTNASHASNFQAVEDHLLNGQVAPVAQIEFHWKERTRGGLRS</sequence>
<dbReference type="EMBL" id="JBBNAG010000004">
    <property type="protein sequence ID" value="KAK9139197.1"/>
    <property type="molecule type" value="Genomic_DNA"/>
</dbReference>